<dbReference type="GO" id="GO:0004190">
    <property type="term" value="F:aspartic-type endopeptidase activity"/>
    <property type="evidence" value="ECO:0007669"/>
    <property type="project" value="InterPro"/>
</dbReference>
<evidence type="ECO:0000256" key="4">
    <source>
        <dbReference type="ARBA" id="ARBA00022722"/>
    </source>
</evidence>
<dbReference type="InterPro" id="IPR043128">
    <property type="entry name" value="Rev_trsase/Diguanyl_cyclase"/>
</dbReference>
<evidence type="ECO:0000256" key="6">
    <source>
        <dbReference type="ARBA" id="ARBA00022801"/>
    </source>
</evidence>
<dbReference type="Gene3D" id="4.10.60.10">
    <property type="entry name" value="Zinc finger, CCHC-type"/>
    <property type="match status" value="1"/>
</dbReference>
<evidence type="ECO:0000313" key="12">
    <source>
        <dbReference type="RefSeq" id="XP_028041310.1"/>
    </source>
</evidence>
<dbReference type="SMART" id="SM00343">
    <property type="entry name" value="ZnF_C2HC"/>
    <property type="match status" value="2"/>
</dbReference>
<dbReference type="GO" id="GO:0042575">
    <property type="term" value="C:DNA polymerase complex"/>
    <property type="evidence" value="ECO:0007669"/>
    <property type="project" value="UniProtKB-ARBA"/>
</dbReference>
<dbReference type="RefSeq" id="XP_028041310.1">
    <property type="nucleotide sequence ID" value="XM_028185509.1"/>
</dbReference>
<evidence type="ECO:0000259" key="9">
    <source>
        <dbReference type="PROSITE" id="PS50878"/>
    </source>
</evidence>
<dbReference type="GO" id="GO:0006508">
    <property type="term" value="P:proteolysis"/>
    <property type="evidence" value="ECO:0007669"/>
    <property type="project" value="InterPro"/>
</dbReference>
<dbReference type="PANTHER" id="PTHR37984">
    <property type="entry name" value="PROTEIN CBG26694"/>
    <property type="match status" value="1"/>
</dbReference>
<dbReference type="GO" id="GO:0008270">
    <property type="term" value="F:zinc ion binding"/>
    <property type="evidence" value="ECO:0007669"/>
    <property type="project" value="InterPro"/>
</dbReference>
<sequence length="1221" mass="139178">MDRYLRPERFDIDPSDSSSTRAWIHWRKTFENFIFVQKPTAPQTDAQSVRPPEKWDSIKFQLLVNHISPNIYTYISEATNYEEAITILQKLYVKPKNLIFARHMLATRKQRPEESIDTYLQALKLLSKDCDFVAVDAETNKNDSVRDAFISGISSHKIRQRLLENLTLTLDQAYNQALSLETAEINSQNFNTVSLNAVAPKEPTLVSSKSQTLHNETCSSVNNPRRQKCFFCGGQIHPRKNCPAFEKTCQLCNKKGHFATVCRSSSKSTNSVVVGTEDLSACITAASPSSLRKATVPAYIRGIRAEALLDTGSSISFINDNFARLCGLKRKSCNQTISMASLNYTSQVEGQTWQTLKIGNHRYDNVNLLIVKNLCADIIIGHDVLEEHSSLEFSFGGPKHPLQVCNVAEASVPAVPLFANVSPNCKPIAIKSRRHNKEDSEFIKEEIRNLIAEGVIEESKSPWRAQVLITKSETHKKRLVIDYSQTINRYTELDAYPLPNIEDLVSKVAKNTFFSLIDLKNAYHQVPILPEERKFTAFEALGNLYQFRRIPFGVTNGVSSFQRTIDWIIRKEKLQNTYAYLDDITISGRTLEEHDHNLESFMNAAKKYGLTLSIQKCKFSQKSINILGYNIQNHIIKPDNERLKPLINLPPPSDLPTLRRTLGMFAHYSKWIPKFSERIHSLANTTIFPLTSEQIKCFESLKNDIAKSSIHAIDENIPFTVETDASDHSIAAVLTQNSRPVAFFSRTLNSSEQNHSAIEKEAYAIVESLKKWRHFLIGRHFKLVTDQRSVSFMFNMKHSSKIKNEKIQRWRLELAAFKYDIIYRPGKENYAADALSRVCATVETRTAKLFSLHEALCHPGVTRMFHWVRSKNLPYSIEEVRTMTKSCRTCSEIKPRFFRNTFDDQRKLVKATAAFERLSIDFKGPVPTNNNNKFILTVIDEFSRFPFAFPCSDVSSKTVIKHLNNLFMIFGMPSYVHSDRGTAFLSAEVQEFLHVRGIATSRTTAYNPQGNGQVEKLNSTLWRTILLALKTKNLSVENWEQVLPQALHSIRSLLCTTINCTPHERMFRHPRRSTNGTSVPSWLTNSGQVLMKKFNRTNKYQPLVEEVELIHSNPDFSYIRLPDGRETTVSNRHLAPLGSERVDLRIDNEHTINYHNVAEPLPETEDQNLEIPSSNETGPVVLDNSRELETELPSSPPPEPTLRRSGRVHKTPGFLKDYILK</sequence>
<dbReference type="CDD" id="cd09274">
    <property type="entry name" value="RNase_HI_RT_Ty3"/>
    <property type="match status" value="1"/>
</dbReference>
<dbReference type="KEGG" id="bman:114251295"/>
<dbReference type="InterPro" id="IPR021109">
    <property type="entry name" value="Peptidase_aspartic_dom_sf"/>
</dbReference>
<dbReference type="InterPro" id="IPR050951">
    <property type="entry name" value="Retrovirus_Pol_polyprotein"/>
</dbReference>
<protein>
    <recommendedName>
        <fullName evidence="1">RNA-directed DNA polymerase</fullName>
        <ecNumber evidence="1">2.7.7.49</ecNumber>
    </recommendedName>
</protein>
<dbReference type="InterPro" id="IPR012337">
    <property type="entry name" value="RNaseH-like_sf"/>
</dbReference>
<dbReference type="InterPro" id="IPR001584">
    <property type="entry name" value="Integrase_cat-core"/>
</dbReference>
<dbReference type="SUPFAM" id="SSF50630">
    <property type="entry name" value="Acid proteases"/>
    <property type="match status" value="1"/>
</dbReference>
<dbReference type="GO" id="GO:0015074">
    <property type="term" value="P:DNA integration"/>
    <property type="evidence" value="ECO:0007669"/>
    <property type="project" value="InterPro"/>
</dbReference>
<keyword evidence="6" id="KW-0378">Hydrolase</keyword>
<keyword evidence="4" id="KW-0540">Nuclease</keyword>
<dbReference type="OrthoDB" id="420169at2759"/>
<dbReference type="FunFam" id="3.10.20.370:FF:000001">
    <property type="entry name" value="Retrovirus-related Pol polyprotein from transposon 17.6-like protein"/>
    <property type="match status" value="1"/>
</dbReference>
<evidence type="ECO:0000256" key="8">
    <source>
        <dbReference type="SAM" id="MobiDB-lite"/>
    </source>
</evidence>
<keyword evidence="2" id="KW-0808">Transferase</keyword>
<dbReference type="CDD" id="cd01647">
    <property type="entry name" value="RT_LTR"/>
    <property type="match status" value="1"/>
</dbReference>
<dbReference type="GO" id="GO:0003964">
    <property type="term" value="F:RNA-directed DNA polymerase activity"/>
    <property type="evidence" value="ECO:0007669"/>
    <property type="project" value="UniProtKB-KW"/>
</dbReference>
<evidence type="ECO:0000256" key="2">
    <source>
        <dbReference type="ARBA" id="ARBA00022679"/>
    </source>
</evidence>
<dbReference type="Pfam" id="PF00078">
    <property type="entry name" value="RVT_1"/>
    <property type="match status" value="1"/>
</dbReference>
<evidence type="ECO:0000256" key="5">
    <source>
        <dbReference type="ARBA" id="ARBA00022759"/>
    </source>
</evidence>
<dbReference type="PROSITE" id="PS00141">
    <property type="entry name" value="ASP_PROTEASE"/>
    <property type="match status" value="1"/>
</dbReference>
<feature type="domain" description="Integrase catalytic" evidence="10">
    <location>
        <begin position="910"/>
        <end position="1070"/>
    </location>
</feature>
<proteinExistence type="predicted"/>
<dbReference type="EC" id="2.7.7.49" evidence="1"/>
<dbReference type="PROSITE" id="PS50878">
    <property type="entry name" value="RT_POL"/>
    <property type="match status" value="1"/>
</dbReference>
<dbReference type="PROSITE" id="PS50994">
    <property type="entry name" value="INTEGRASE"/>
    <property type="match status" value="1"/>
</dbReference>
<dbReference type="GeneID" id="114251295"/>
<gene>
    <name evidence="12" type="primary">LOC114251295</name>
</gene>
<dbReference type="Pfam" id="PF00665">
    <property type="entry name" value="rve"/>
    <property type="match status" value="1"/>
</dbReference>
<dbReference type="PANTHER" id="PTHR37984:SF9">
    <property type="entry name" value="INTEGRASE CATALYTIC DOMAIN-CONTAINING PROTEIN"/>
    <property type="match status" value="1"/>
</dbReference>
<evidence type="ECO:0000259" key="10">
    <source>
        <dbReference type="PROSITE" id="PS50994"/>
    </source>
</evidence>
<dbReference type="Gene3D" id="3.30.70.270">
    <property type="match status" value="1"/>
</dbReference>
<accession>A0A6J2KH01</accession>
<dbReference type="InterPro" id="IPR041373">
    <property type="entry name" value="RT_RNaseH"/>
</dbReference>
<dbReference type="SUPFAM" id="SSF56672">
    <property type="entry name" value="DNA/RNA polymerases"/>
    <property type="match status" value="1"/>
</dbReference>
<dbReference type="Gene3D" id="3.30.420.10">
    <property type="entry name" value="Ribonuclease H-like superfamily/Ribonuclease H"/>
    <property type="match status" value="1"/>
</dbReference>
<dbReference type="InterPro" id="IPR000477">
    <property type="entry name" value="RT_dom"/>
</dbReference>
<dbReference type="CDD" id="cd00303">
    <property type="entry name" value="retropepsin_like"/>
    <property type="match status" value="1"/>
</dbReference>
<dbReference type="InterPro" id="IPR001878">
    <property type="entry name" value="Znf_CCHC"/>
</dbReference>
<dbReference type="InterPro" id="IPR036875">
    <property type="entry name" value="Znf_CCHC_sf"/>
</dbReference>
<evidence type="ECO:0000256" key="7">
    <source>
        <dbReference type="ARBA" id="ARBA00022918"/>
    </source>
</evidence>
<organism evidence="11 12">
    <name type="scientific">Bombyx mandarina</name>
    <name type="common">Wild silk moth</name>
    <name type="synonym">Wild silkworm</name>
    <dbReference type="NCBI Taxonomy" id="7092"/>
    <lineage>
        <taxon>Eukaryota</taxon>
        <taxon>Metazoa</taxon>
        <taxon>Ecdysozoa</taxon>
        <taxon>Arthropoda</taxon>
        <taxon>Hexapoda</taxon>
        <taxon>Insecta</taxon>
        <taxon>Pterygota</taxon>
        <taxon>Neoptera</taxon>
        <taxon>Endopterygota</taxon>
        <taxon>Lepidoptera</taxon>
        <taxon>Glossata</taxon>
        <taxon>Ditrysia</taxon>
        <taxon>Bombycoidea</taxon>
        <taxon>Bombycidae</taxon>
        <taxon>Bombycinae</taxon>
        <taxon>Bombyx</taxon>
    </lineage>
</organism>
<keyword evidence="7" id="KW-0695">RNA-directed DNA polymerase</keyword>
<dbReference type="InterPro" id="IPR036397">
    <property type="entry name" value="RNaseH_sf"/>
</dbReference>
<dbReference type="SUPFAM" id="SSF53098">
    <property type="entry name" value="Ribonuclease H-like"/>
    <property type="match status" value="1"/>
</dbReference>
<dbReference type="GO" id="GO:0003676">
    <property type="term" value="F:nucleic acid binding"/>
    <property type="evidence" value="ECO:0007669"/>
    <property type="project" value="InterPro"/>
</dbReference>
<dbReference type="Pfam" id="PF17917">
    <property type="entry name" value="RT_RNaseH"/>
    <property type="match status" value="1"/>
</dbReference>
<dbReference type="InterPro" id="IPR001969">
    <property type="entry name" value="Aspartic_peptidase_AS"/>
</dbReference>
<dbReference type="GO" id="GO:0004519">
    <property type="term" value="F:endonuclease activity"/>
    <property type="evidence" value="ECO:0007669"/>
    <property type="project" value="UniProtKB-KW"/>
</dbReference>
<keyword evidence="11" id="KW-1185">Reference proteome</keyword>
<dbReference type="Gene3D" id="3.10.10.10">
    <property type="entry name" value="HIV Type 1 Reverse Transcriptase, subunit A, domain 1"/>
    <property type="match status" value="1"/>
</dbReference>
<dbReference type="Pfam" id="PF13975">
    <property type="entry name" value="gag-asp_proteas"/>
    <property type="match status" value="1"/>
</dbReference>
<name>A0A6J2KH01_BOMMA</name>
<dbReference type="SUPFAM" id="SSF57756">
    <property type="entry name" value="Retrovirus zinc finger-like domains"/>
    <property type="match status" value="1"/>
</dbReference>
<dbReference type="Gene3D" id="3.10.20.370">
    <property type="match status" value="1"/>
</dbReference>
<feature type="region of interest" description="Disordered" evidence="8">
    <location>
        <begin position="1160"/>
        <end position="1210"/>
    </location>
</feature>
<keyword evidence="5" id="KW-0255">Endonuclease</keyword>
<dbReference type="Gene3D" id="2.40.70.10">
    <property type="entry name" value="Acid Proteases"/>
    <property type="match status" value="1"/>
</dbReference>
<feature type="domain" description="Reverse transcriptase" evidence="9">
    <location>
        <begin position="431"/>
        <end position="631"/>
    </location>
</feature>
<evidence type="ECO:0000256" key="1">
    <source>
        <dbReference type="ARBA" id="ARBA00012493"/>
    </source>
</evidence>
<dbReference type="Proteomes" id="UP000504629">
    <property type="component" value="Unplaced"/>
</dbReference>
<evidence type="ECO:0000313" key="11">
    <source>
        <dbReference type="Proteomes" id="UP000504629"/>
    </source>
</evidence>
<reference evidence="12" key="1">
    <citation type="submission" date="2025-08" db="UniProtKB">
        <authorList>
            <consortium name="RefSeq"/>
        </authorList>
    </citation>
    <scope>IDENTIFICATION</scope>
    <source>
        <tissue evidence="12">Silk gland</tissue>
    </source>
</reference>
<evidence type="ECO:0000256" key="3">
    <source>
        <dbReference type="ARBA" id="ARBA00022695"/>
    </source>
</evidence>
<dbReference type="InterPro" id="IPR043502">
    <property type="entry name" value="DNA/RNA_pol_sf"/>
</dbReference>
<dbReference type="AlphaFoldDB" id="A0A6J2KH01"/>
<keyword evidence="3" id="KW-0548">Nucleotidyltransferase</keyword>